<proteinExistence type="predicted"/>
<evidence type="ECO:0000313" key="3">
    <source>
        <dbReference type="Proteomes" id="UP000286045"/>
    </source>
</evidence>
<organism evidence="2 3">
    <name type="scientific">Xylaria grammica</name>
    <dbReference type="NCBI Taxonomy" id="363999"/>
    <lineage>
        <taxon>Eukaryota</taxon>
        <taxon>Fungi</taxon>
        <taxon>Dikarya</taxon>
        <taxon>Ascomycota</taxon>
        <taxon>Pezizomycotina</taxon>
        <taxon>Sordariomycetes</taxon>
        <taxon>Xylariomycetidae</taxon>
        <taxon>Xylariales</taxon>
        <taxon>Xylariaceae</taxon>
        <taxon>Xylaria</taxon>
    </lineage>
</organism>
<accession>A0A439DCT0</accession>
<feature type="region of interest" description="Disordered" evidence="1">
    <location>
        <begin position="233"/>
        <end position="253"/>
    </location>
</feature>
<dbReference type="EMBL" id="RYZI01000057">
    <property type="protein sequence ID" value="RWA12224.1"/>
    <property type="molecule type" value="Genomic_DNA"/>
</dbReference>
<comment type="caution">
    <text evidence="2">The sequence shown here is derived from an EMBL/GenBank/DDBJ whole genome shotgun (WGS) entry which is preliminary data.</text>
</comment>
<protein>
    <submittedName>
        <fullName evidence="2">Uncharacterized protein</fullName>
    </submittedName>
</protein>
<name>A0A439DCT0_9PEZI</name>
<evidence type="ECO:0000313" key="2">
    <source>
        <dbReference type="EMBL" id="RWA12224.1"/>
    </source>
</evidence>
<dbReference type="AlphaFoldDB" id="A0A439DCT0"/>
<gene>
    <name evidence="2" type="ORF">EKO27_g2892</name>
</gene>
<sequence length="253" mass="28369">MQSIKKFFHLEEEKDLTNVYPSRLPSGDSHVGQATIDFIPQARGREETIAWLNTGTYDSLASLLTVQDQAAKQIRRGPRTEATKEVQLILESPSCKTVEEFHHIRQQSEIAVRYGAPGVFVYNFSKSLGWNQASGSRLPSLQLRGFETRMKEIRNAYSSIPAVPFSPINWLALPKSTGAQQSEARRQLSNYGHEYDLQEQKVWASSPISEPGGWRDSEQIDITNSTLCPYERLTGERGAFDVSEDEGEASEGT</sequence>
<evidence type="ECO:0000256" key="1">
    <source>
        <dbReference type="SAM" id="MobiDB-lite"/>
    </source>
</evidence>
<dbReference type="Proteomes" id="UP000286045">
    <property type="component" value="Unassembled WGS sequence"/>
</dbReference>
<reference evidence="2 3" key="1">
    <citation type="submission" date="2018-12" db="EMBL/GenBank/DDBJ databases">
        <title>Draft genome sequence of Xylaria grammica IHI A82.</title>
        <authorList>
            <person name="Buettner E."/>
            <person name="Kellner H."/>
        </authorList>
    </citation>
    <scope>NUCLEOTIDE SEQUENCE [LARGE SCALE GENOMIC DNA]</scope>
    <source>
        <strain evidence="2 3">IHI A82</strain>
    </source>
</reference>
<keyword evidence="3" id="KW-1185">Reference proteome</keyword>
<feature type="compositionally biased region" description="Acidic residues" evidence="1">
    <location>
        <begin position="242"/>
        <end position="253"/>
    </location>
</feature>